<dbReference type="OrthoDB" id="9135566at2"/>
<organism evidence="1 2">
    <name type="scientific">Paenibacillus macerans</name>
    <name type="common">Bacillus macerans</name>
    <dbReference type="NCBI Taxonomy" id="44252"/>
    <lineage>
        <taxon>Bacteria</taxon>
        <taxon>Bacillati</taxon>
        <taxon>Bacillota</taxon>
        <taxon>Bacilli</taxon>
        <taxon>Bacillales</taxon>
        <taxon>Paenibacillaceae</taxon>
        <taxon>Paenibacillus</taxon>
    </lineage>
</organism>
<sequence>MNVVGHFRDDSRGVELPSLTEIELTKQDKRKRSRGFYMDYRGNRVGIVATRHGPVFFCNGQFYLLQERERDYHFSLQRRKGRNFFRFEWRGEFKLRFVYPQVVYRDGRSRETDEVSDFCHWLVEAVKKKNFFAFYTLGFEAGDQTTFTIELRELLK</sequence>
<protein>
    <submittedName>
        <fullName evidence="1">Uncharacterized protein</fullName>
    </submittedName>
</protein>
<keyword evidence="2" id="KW-1185">Reference proteome</keyword>
<proteinExistence type="predicted"/>
<dbReference type="AlphaFoldDB" id="A0A090ZGL5"/>
<comment type="caution">
    <text evidence="1">The sequence shown here is derived from an EMBL/GenBank/DDBJ whole genome shotgun (WGS) entry which is preliminary data.</text>
</comment>
<dbReference type="RefSeq" id="WP_036622104.1">
    <property type="nucleotide sequence ID" value="NZ_JAKOBR010000152.1"/>
</dbReference>
<dbReference type="STRING" id="44252.DJ90_3287"/>
<dbReference type="HOGENOM" id="CLU_1684840_0_0_9"/>
<accession>A0A090ZGL5</accession>
<evidence type="ECO:0000313" key="2">
    <source>
        <dbReference type="Proteomes" id="UP000029278"/>
    </source>
</evidence>
<dbReference type="Proteomes" id="UP000029278">
    <property type="component" value="Unassembled WGS sequence"/>
</dbReference>
<evidence type="ECO:0000313" key="1">
    <source>
        <dbReference type="EMBL" id="KFN09528.1"/>
    </source>
</evidence>
<name>A0A090ZGL5_PAEMA</name>
<reference evidence="1 2" key="1">
    <citation type="submission" date="2014-04" db="EMBL/GenBank/DDBJ databases">
        <authorList>
            <person name="Bishop-Lilly K.A."/>
            <person name="Broomall S.M."/>
            <person name="Chain P.S."/>
            <person name="Chertkov O."/>
            <person name="Coyne S.R."/>
            <person name="Daligault H.E."/>
            <person name="Davenport K.W."/>
            <person name="Erkkila T."/>
            <person name="Frey K.G."/>
            <person name="Gibbons H.S."/>
            <person name="Gu W."/>
            <person name="Jaissle J."/>
            <person name="Johnson S.L."/>
            <person name="Koroleva G.I."/>
            <person name="Ladner J.T."/>
            <person name="Lo C.-C."/>
            <person name="Minogue T.D."/>
            <person name="Munk C."/>
            <person name="Palacios G.F."/>
            <person name="Redden C.L."/>
            <person name="Rosenzweig C.N."/>
            <person name="Scholz M.B."/>
            <person name="Teshima H."/>
            <person name="Xu Y."/>
        </authorList>
    </citation>
    <scope>NUCLEOTIDE SEQUENCE [LARGE SCALE GENOMIC DNA]</scope>
    <source>
        <strain evidence="1 2">8244</strain>
    </source>
</reference>
<dbReference type="GeneID" id="77006622"/>
<dbReference type="EMBL" id="JMQA01000022">
    <property type="protein sequence ID" value="KFN09528.1"/>
    <property type="molecule type" value="Genomic_DNA"/>
</dbReference>
<dbReference type="PATRIC" id="fig|44252.3.peg.2427"/>
<gene>
    <name evidence="1" type="ORF">DJ90_3287</name>
</gene>